<accession>A0A1B0ART9</accession>
<keyword evidence="3" id="KW-1185">Reference proteome</keyword>
<evidence type="ECO:0000313" key="3">
    <source>
        <dbReference type="Proteomes" id="UP000092460"/>
    </source>
</evidence>
<keyword evidence="1" id="KW-1133">Transmembrane helix</keyword>
<feature type="transmembrane region" description="Helical" evidence="1">
    <location>
        <begin position="24"/>
        <end position="44"/>
    </location>
</feature>
<keyword evidence="1" id="KW-0472">Membrane</keyword>
<evidence type="ECO:0000256" key="1">
    <source>
        <dbReference type="SAM" id="Phobius"/>
    </source>
</evidence>
<reference evidence="2" key="2">
    <citation type="submission" date="2020-05" db="UniProtKB">
        <authorList>
            <consortium name="EnsemblMetazoa"/>
        </authorList>
    </citation>
    <scope>IDENTIFICATION</scope>
    <source>
        <strain evidence="2">IAEA</strain>
    </source>
</reference>
<reference evidence="3" key="1">
    <citation type="submission" date="2015-01" db="EMBL/GenBank/DDBJ databases">
        <authorList>
            <person name="Aksoy S."/>
            <person name="Warren W."/>
            <person name="Wilson R.K."/>
        </authorList>
    </citation>
    <scope>NUCLEOTIDE SEQUENCE [LARGE SCALE GENOMIC DNA]</scope>
    <source>
        <strain evidence="3">IAEA</strain>
    </source>
</reference>
<sequence length="93" mass="10972">MDNLRFSDIKSNVSINEWDKRRRYVVAVTLSSYTTSASGCFSFLNHRLYTTTDFHFRFLVFIYGCHTILVGGFRVVYTRPQVYTYFANNTFLL</sequence>
<dbReference type="Proteomes" id="UP000092460">
    <property type="component" value="Unassembled WGS sequence"/>
</dbReference>
<keyword evidence="1" id="KW-0812">Transmembrane</keyword>
<dbReference type="EnsemblMetazoa" id="GPPI006212-RA">
    <property type="protein sequence ID" value="GPPI006212-PA"/>
    <property type="gene ID" value="GPPI006212"/>
</dbReference>
<dbReference type="EMBL" id="JXJN01002574">
    <property type="status" value="NOT_ANNOTATED_CDS"/>
    <property type="molecule type" value="Genomic_DNA"/>
</dbReference>
<dbReference type="VEuPathDB" id="VectorBase:GPPI006212"/>
<proteinExistence type="predicted"/>
<feature type="transmembrane region" description="Helical" evidence="1">
    <location>
        <begin position="56"/>
        <end position="77"/>
    </location>
</feature>
<evidence type="ECO:0000313" key="2">
    <source>
        <dbReference type="EnsemblMetazoa" id="GPPI006212-PA"/>
    </source>
</evidence>
<name>A0A1B0ART9_9MUSC</name>
<organism evidence="2 3">
    <name type="scientific">Glossina palpalis gambiensis</name>
    <dbReference type="NCBI Taxonomy" id="67801"/>
    <lineage>
        <taxon>Eukaryota</taxon>
        <taxon>Metazoa</taxon>
        <taxon>Ecdysozoa</taxon>
        <taxon>Arthropoda</taxon>
        <taxon>Hexapoda</taxon>
        <taxon>Insecta</taxon>
        <taxon>Pterygota</taxon>
        <taxon>Neoptera</taxon>
        <taxon>Endopterygota</taxon>
        <taxon>Diptera</taxon>
        <taxon>Brachycera</taxon>
        <taxon>Muscomorpha</taxon>
        <taxon>Hippoboscoidea</taxon>
        <taxon>Glossinidae</taxon>
        <taxon>Glossina</taxon>
    </lineage>
</organism>
<protein>
    <submittedName>
        <fullName evidence="2">Uncharacterized protein</fullName>
    </submittedName>
</protein>
<dbReference type="AlphaFoldDB" id="A0A1B0ART9"/>